<organism evidence="1 2">
    <name type="scientific">Blepharisma stoltei</name>
    <dbReference type="NCBI Taxonomy" id="1481888"/>
    <lineage>
        <taxon>Eukaryota</taxon>
        <taxon>Sar</taxon>
        <taxon>Alveolata</taxon>
        <taxon>Ciliophora</taxon>
        <taxon>Postciliodesmatophora</taxon>
        <taxon>Heterotrichea</taxon>
        <taxon>Heterotrichida</taxon>
        <taxon>Blepharismidae</taxon>
        <taxon>Blepharisma</taxon>
    </lineage>
</organism>
<name>A0AAU9J8C2_9CILI</name>
<dbReference type="Proteomes" id="UP001162131">
    <property type="component" value="Unassembled WGS sequence"/>
</dbReference>
<reference evidence="1" key="1">
    <citation type="submission" date="2021-09" db="EMBL/GenBank/DDBJ databases">
        <authorList>
            <consortium name="AG Swart"/>
            <person name="Singh M."/>
            <person name="Singh A."/>
            <person name="Seah K."/>
            <person name="Emmerich C."/>
        </authorList>
    </citation>
    <scope>NUCLEOTIDE SEQUENCE</scope>
    <source>
        <strain evidence="1">ATCC30299</strain>
    </source>
</reference>
<keyword evidence="2" id="KW-1185">Reference proteome</keyword>
<accession>A0AAU9J8C2</accession>
<protein>
    <submittedName>
        <fullName evidence="1">Uncharacterized protein</fullName>
    </submittedName>
</protein>
<dbReference type="AlphaFoldDB" id="A0AAU9J8C2"/>
<evidence type="ECO:0000313" key="1">
    <source>
        <dbReference type="EMBL" id="CAG9321611.1"/>
    </source>
</evidence>
<comment type="caution">
    <text evidence="1">The sequence shown here is derived from an EMBL/GenBank/DDBJ whole genome shotgun (WGS) entry which is preliminary data.</text>
</comment>
<dbReference type="EMBL" id="CAJZBQ010000028">
    <property type="protein sequence ID" value="CAG9321611.1"/>
    <property type="molecule type" value="Genomic_DNA"/>
</dbReference>
<sequence>MLPKTQSKIESESSDSAQAISIMTIGRRESRDALLSVDNYQSVTNENTTESMITLIGALKPRPDVTVHPTENSTCCLFPFSLNQQSNCSIF</sequence>
<proteinExistence type="predicted"/>
<evidence type="ECO:0000313" key="2">
    <source>
        <dbReference type="Proteomes" id="UP001162131"/>
    </source>
</evidence>
<gene>
    <name evidence="1" type="ORF">BSTOLATCC_MIC28887</name>
</gene>